<proteinExistence type="predicted"/>
<evidence type="ECO:0008006" key="3">
    <source>
        <dbReference type="Google" id="ProtNLM"/>
    </source>
</evidence>
<accession>A0A845U2J1</accession>
<feature type="signal peptide" evidence="1">
    <location>
        <begin position="1"/>
        <end position="26"/>
    </location>
</feature>
<keyword evidence="1" id="KW-0732">Signal</keyword>
<dbReference type="EMBL" id="WNJL01000016">
    <property type="protein sequence ID" value="NDU41832.1"/>
    <property type="molecule type" value="Genomic_DNA"/>
</dbReference>
<dbReference type="RefSeq" id="WP_163096784.1">
    <property type="nucleotide sequence ID" value="NZ_CP127523.1"/>
</dbReference>
<organism evidence="2">
    <name type="scientific">Acidithiobacillus ferrianus</name>
    <dbReference type="NCBI Taxonomy" id="2678518"/>
    <lineage>
        <taxon>Bacteria</taxon>
        <taxon>Pseudomonadati</taxon>
        <taxon>Pseudomonadota</taxon>
        <taxon>Acidithiobacillia</taxon>
        <taxon>Acidithiobacillales</taxon>
        <taxon>Acidithiobacillaceae</taxon>
        <taxon>Acidithiobacillus</taxon>
    </lineage>
</organism>
<evidence type="ECO:0000256" key="1">
    <source>
        <dbReference type="SAM" id="SignalP"/>
    </source>
</evidence>
<name>A0A845U2J1_9PROT</name>
<protein>
    <recommendedName>
        <fullName evidence="3">Lysozyme inhibitor LprI N-terminal domain-containing protein</fullName>
    </recommendedName>
</protein>
<reference evidence="2" key="1">
    <citation type="submission" date="2019-11" db="EMBL/GenBank/DDBJ databases">
        <title>Acidithiobacillus ferrianus sp. nov.: a facultatively anaerobic and extremely acidophilic chemolithoautotroph.</title>
        <authorList>
            <person name="Norris P.R."/>
            <person name="Falagan C."/>
            <person name="Moya-Beltran A."/>
            <person name="Castro M."/>
            <person name="Quatrini R."/>
            <person name="Johnson D.B."/>
        </authorList>
    </citation>
    <scope>NUCLEOTIDE SEQUENCE [LARGE SCALE GENOMIC DNA]</scope>
    <source>
        <strain evidence="2">MG</strain>
    </source>
</reference>
<comment type="caution">
    <text evidence="2">The sequence shown here is derived from an EMBL/GenBank/DDBJ whole genome shotgun (WGS) entry which is preliminary data.</text>
</comment>
<evidence type="ECO:0000313" key="2">
    <source>
        <dbReference type="EMBL" id="NDU41832.1"/>
    </source>
</evidence>
<dbReference type="AlphaFoldDB" id="A0A845U2J1"/>
<feature type="chain" id="PRO_5032691660" description="Lysozyme inhibitor LprI N-terminal domain-containing protein" evidence="1">
    <location>
        <begin position="27"/>
        <end position="284"/>
    </location>
</feature>
<gene>
    <name evidence="2" type="ORF">GL267_03990</name>
</gene>
<sequence>MRCILKKLILIESLLFAFSVISPLTAKSDIFYRCDHGTAHIINKISEGDQPDDKKVRPIMEYKNIGNGSDWTHYNKHGYASEETGKRFYCGGAQLEFWPHLNTGNIEGQCGAWQGESLKIKSWGKLALKSPTIYMNHCNSSFYVKKFIIDPPGGYVSISREYYGSEKKTKVSGPSFSCADVHNVADMLVCTSSELSKIDLDLDKNYQKLIGYIKNKHKLSLVAHQNIWIFKKRKCKSYSCLCKLYKQDANYINALLLRYGRRPEINYGSLFGNDFSEYRYGGCS</sequence>